<dbReference type="InterPro" id="IPR039426">
    <property type="entry name" value="TonB-dep_rcpt-like"/>
</dbReference>
<protein>
    <submittedName>
        <fullName evidence="15">TonB-dependent receptor</fullName>
    </submittedName>
</protein>
<comment type="similarity">
    <text evidence="2 10 11">Belongs to the TonB-dependent receptor family.</text>
</comment>
<evidence type="ECO:0000256" key="8">
    <source>
        <dbReference type="ARBA" id="ARBA00023170"/>
    </source>
</evidence>
<accession>A0ABW7ELW3</accession>
<dbReference type="InterPro" id="IPR012910">
    <property type="entry name" value="Plug_dom"/>
</dbReference>
<reference evidence="15 16" key="1">
    <citation type="submission" date="2024-09" db="EMBL/GenBank/DDBJ databases">
        <title>Novel species of the genus Pelomonas and Roseateles isolated from streams.</title>
        <authorList>
            <person name="Lu H."/>
        </authorList>
    </citation>
    <scope>NUCLEOTIDE SEQUENCE [LARGE SCALE GENOMIC DNA]</scope>
    <source>
        <strain evidence="15 16">DC23W</strain>
    </source>
</reference>
<dbReference type="RefSeq" id="WP_394470396.1">
    <property type="nucleotide sequence ID" value="NZ_JBIGHY010000003.1"/>
</dbReference>
<evidence type="ECO:0000256" key="5">
    <source>
        <dbReference type="ARBA" id="ARBA00022692"/>
    </source>
</evidence>
<feature type="domain" description="TonB-dependent receptor plug" evidence="14">
    <location>
        <begin position="56"/>
        <end position="157"/>
    </location>
</feature>
<evidence type="ECO:0000256" key="11">
    <source>
        <dbReference type="RuleBase" id="RU003357"/>
    </source>
</evidence>
<dbReference type="InterPro" id="IPR000531">
    <property type="entry name" value="Beta-barrel_TonB"/>
</dbReference>
<evidence type="ECO:0000259" key="13">
    <source>
        <dbReference type="Pfam" id="PF00593"/>
    </source>
</evidence>
<evidence type="ECO:0000256" key="9">
    <source>
        <dbReference type="ARBA" id="ARBA00023237"/>
    </source>
</evidence>
<feature type="chain" id="PRO_5045970039" evidence="12">
    <location>
        <begin position="25"/>
        <end position="638"/>
    </location>
</feature>
<dbReference type="InterPro" id="IPR036942">
    <property type="entry name" value="Beta-barrel_TonB_sf"/>
</dbReference>
<dbReference type="Gene3D" id="2.40.170.20">
    <property type="entry name" value="TonB-dependent receptor, beta-barrel domain"/>
    <property type="match status" value="1"/>
</dbReference>
<dbReference type="PROSITE" id="PS52016">
    <property type="entry name" value="TONB_DEPENDENT_REC_3"/>
    <property type="match status" value="1"/>
</dbReference>
<keyword evidence="7 10" id="KW-0472">Membrane</keyword>
<evidence type="ECO:0000256" key="3">
    <source>
        <dbReference type="ARBA" id="ARBA00022448"/>
    </source>
</evidence>
<keyword evidence="3 10" id="KW-0813">Transport</keyword>
<keyword evidence="16" id="KW-1185">Reference proteome</keyword>
<comment type="caution">
    <text evidence="15">The sequence shown here is derived from an EMBL/GenBank/DDBJ whole genome shotgun (WGS) entry which is preliminary data.</text>
</comment>
<evidence type="ECO:0000256" key="2">
    <source>
        <dbReference type="ARBA" id="ARBA00009810"/>
    </source>
</evidence>
<feature type="domain" description="TonB-dependent receptor-like beta-barrel" evidence="13">
    <location>
        <begin position="230"/>
        <end position="612"/>
    </location>
</feature>
<dbReference type="InterPro" id="IPR037066">
    <property type="entry name" value="Plug_dom_sf"/>
</dbReference>
<dbReference type="PANTHER" id="PTHR30069">
    <property type="entry name" value="TONB-DEPENDENT OUTER MEMBRANE RECEPTOR"/>
    <property type="match status" value="1"/>
</dbReference>
<dbReference type="EMBL" id="JBIGHY010000003">
    <property type="protein sequence ID" value="MFG6414319.1"/>
    <property type="molecule type" value="Genomic_DNA"/>
</dbReference>
<dbReference type="Proteomes" id="UP001606300">
    <property type="component" value="Unassembled WGS sequence"/>
</dbReference>
<organism evidence="15 16">
    <name type="scientific">Pelomonas dachongensis</name>
    <dbReference type="NCBI Taxonomy" id="3299029"/>
    <lineage>
        <taxon>Bacteria</taxon>
        <taxon>Pseudomonadati</taxon>
        <taxon>Pseudomonadota</taxon>
        <taxon>Betaproteobacteria</taxon>
        <taxon>Burkholderiales</taxon>
        <taxon>Sphaerotilaceae</taxon>
        <taxon>Roseateles</taxon>
    </lineage>
</organism>
<evidence type="ECO:0000256" key="7">
    <source>
        <dbReference type="ARBA" id="ARBA00023136"/>
    </source>
</evidence>
<feature type="signal peptide" evidence="12">
    <location>
        <begin position="1"/>
        <end position="24"/>
    </location>
</feature>
<dbReference type="Pfam" id="PF00593">
    <property type="entry name" value="TonB_dep_Rec_b-barrel"/>
    <property type="match status" value="1"/>
</dbReference>
<keyword evidence="8 15" id="KW-0675">Receptor</keyword>
<gene>
    <name evidence="15" type="ORF">ACG02S_10450</name>
</gene>
<evidence type="ECO:0000256" key="10">
    <source>
        <dbReference type="PROSITE-ProRule" id="PRU01360"/>
    </source>
</evidence>
<evidence type="ECO:0000256" key="1">
    <source>
        <dbReference type="ARBA" id="ARBA00004571"/>
    </source>
</evidence>
<dbReference type="Pfam" id="PF07715">
    <property type="entry name" value="Plug"/>
    <property type="match status" value="1"/>
</dbReference>
<dbReference type="PANTHER" id="PTHR30069:SF28">
    <property type="entry name" value="TONB-DEPENDENT RECEPTOR YNCD-RELATED"/>
    <property type="match status" value="1"/>
</dbReference>
<evidence type="ECO:0000313" key="16">
    <source>
        <dbReference type="Proteomes" id="UP001606300"/>
    </source>
</evidence>
<dbReference type="SUPFAM" id="SSF56935">
    <property type="entry name" value="Porins"/>
    <property type="match status" value="1"/>
</dbReference>
<proteinExistence type="inferred from homology"/>
<keyword evidence="9 10" id="KW-0998">Cell outer membrane</keyword>
<evidence type="ECO:0000259" key="14">
    <source>
        <dbReference type="Pfam" id="PF07715"/>
    </source>
</evidence>
<evidence type="ECO:0000256" key="12">
    <source>
        <dbReference type="SAM" id="SignalP"/>
    </source>
</evidence>
<name>A0ABW7ELW3_9BURK</name>
<dbReference type="Gene3D" id="2.170.130.10">
    <property type="entry name" value="TonB-dependent receptor, plug domain"/>
    <property type="match status" value="1"/>
</dbReference>
<keyword evidence="12" id="KW-0732">Signal</keyword>
<evidence type="ECO:0000256" key="6">
    <source>
        <dbReference type="ARBA" id="ARBA00023077"/>
    </source>
</evidence>
<sequence length="638" mass="68231">MTPPFRLGLAATAALSLVMPGAQAQASPDAVLPPVQVVGRPVVEALRVDAFASLATEVSETQVRDLNALDLSSALRRTPGVTVSRFNPVGSFGGDEGGAVYVRGMGASRPGSEIKTYVDGIPFYMGVWNHSLLDLLPVHGLQGIGVLKGPQPQRFGNTFAAIELTPKRAVREGLGAEGRLTAGSFSTVTEQAALGWRHDGTELLLSQGAARSDGHREAADGRLSNLMINASQRLDAHWRLGLLLLGADNRVSDPGEEGTPASRTGTFDTRGVLNALSLEHRHVSSQGRLQLYSNHGDSDWANPNASLTHSTFKLSGLRWREQLQPWAGGELVAGLDVDRMRGSVAFDGFTAFDSSTLRLTSPYAALAQRVELGNGWSATPSAGVRLYRHSVFGNSSAPHAGVVVETATLALRLNASRGLNHPGLDAALLNAIVPPLAGASPQGWRSLQSERMDHVEAGLAWKPFAGTAIDMAVFEDRLKQRYVFAFPPAVAMPSFTNLGNYRVRGAEATWQQQWSPAWSSFAGLTLLDSTLADLPYAPRRSLALGLTWRDGPWRVSADAQAQSRMAVLNKARADGAPNPSRVAGFGVWNLRAAYTLPALGPRGEVFVALENLADQRYAYRPGYPMPGRSGQLGLQFSL</sequence>
<evidence type="ECO:0000256" key="4">
    <source>
        <dbReference type="ARBA" id="ARBA00022452"/>
    </source>
</evidence>
<keyword evidence="6 11" id="KW-0798">TonB box</keyword>
<comment type="subcellular location">
    <subcellularLocation>
        <location evidence="1 10">Cell outer membrane</location>
        <topology evidence="1 10">Multi-pass membrane protein</topology>
    </subcellularLocation>
</comment>
<evidence type="ECO:0000313" key="15">
    <source>
        <dbReference type="EMBL" id="MFG6414319.1"/>
    </source>
</evidence>
<keyword evidence="4 10" id="KW-1134">Transmembrane beta strand</keyword>
<keyword evidence="5 10" id="KW-0812">Transmembrane</keyword>